<gene>
    <name evidence="7" type="ORF">J8TS2_37460</name>
</gene>
<feature type="transmembrane region" description="Helical" evidence="6">
    <location>
        <begin position="418"/>
        <end position="435"/>
    </location>
</feature>
<proteinExistence type="predicted"/>
<evidence type="ECO:0000313" key="8">
    <source>
        <dbReference type="Proteomes" id="UP000679950"/>
    </source>
</evidence>
<evidence type="ECO:0000313" key="7">
    <source>
        <dbReference type="EMBL" id="GIN59427.1"/>
    </source>
</evidence>
<dbReference type="Proteomes" id="UP000679950">
    <property type="component" value="Unassembled WGS sequence"/>
</dbReference>
<feature type="transmembrane region" description="Helical" evidence="6">
    <location>
        <begin position="12"/>
        <end position="33"/>
    </location>
</feature>
<feature type="transmembrane region" description="Helical" evidence="6">
    <location>
        <begin position="115"/>
        <end position="138"/>
    </location>
</feature>
<feature type="transmembrane region" description="Helical" evidence="6">
    <location>
        <begin position="185"/>
        <end position="208"/>
    </location>
</feature>
<feature type="transmembrane region" description="Helical" evidence="6">
    <location>
        <begin position="326"/>
        <end position="350"/>
    </location>
</feature>
<dbReference type="PANTHER" id="PTHR30250">
    <property type="entry name" value="PST FAMILY PREDICTED COLANIC ACID TRANSPORTER"/>
    <property type="match status" value="1"/>
</dbReference>
<protein>
    <submittedName>
        <fullName evidence="7">Uncharacterized protein</fullName>
    </submittedName>
</protein>
<evidence type="ECO:0000256" key="3">
    <source>
        <dbReference type="ARBA" id="ARBA00022692"/>
    </source>
</evidence>
<feature type="transmembrane region" description="Helical" evidence="6">
    <location>
        <begin position="289"/>
        <end position="311"/>
    </location>
</feature>
<name>A0ABQ4KNA7_9BACI</name>
<evidence type="ECO:0000256" key="1">
    <source>
        <dbReference type="ARBA" id="ARBA00004651"/>
    </source>
</evidence>
<evidence type="ECO:0000256" key="6">
    <source>
        <dbReference type="SAM" id="Phobius"/>
    </source>
</evidence>
<dbReference type="RefSeq" id="WP_212967265.1">
    <property type="nucleotide sequence ID" value="NZ_BORB01000044.1"/>
</dbReference>
<evidence type="ECO:0000256" key="2">
    <source>
        <dbReference type="ARBA" id="ARBA00022475"/>
    </source>
</evidence>
<feature type="transmembrane region" description="Helical" evidence="6">
    <location>
        <begin position="158"/>
        <end position="179"/>
    </location>
</feature>
<dbReference type="PANTHER" id="PTHR30250:SF11">
    <property type="entry name" value="O-ANTIGEN TRANSPORTER-RELATED"/>
    <property type="match status" value="1"/>
</dbReference>
<feature type="transmembrane region" description="Helical" evidence="6">
    <location>
        <begin position="387"/>
        <end position="406"/>
    </location>
</feature>
<evidence type="ECO:0000256" key="5">
    <source>
        <dbReference type="ARBA" id="ARBA00023136"/>
    </source>
</evidence>
<evidence type="ECO:0000256" key="4">
    <source>
        <dbReference type="ARBA" id="ARBA00022989"/>
    </source>
</evidence>
<accession>A0ABQ4KNA7</accession>
<organism evidence="7 8">
    <name type="scientific">Lederbergia ruris</name>
    <dbReference type="NCBI Taxonomy" id="217495"/>
    <lineage>
        <taxon>Bacteria</taxon>
        <taxon>Bacillati</taxon>
        <taxon>Bacillota</taxon>
        <taxon>Bacilli</taxon>
        <taxon>Bacillales</taxon>
        <taxon>Bacillaceae</taxon>
        <taxon>Lederbergia</taxon>
    </lineage>
</organism>
<feature type="transmembrane region" description="Helical" evidence="6">
    <location>
        <begin position="253"/>
        <end position="277"/>
    </location>
</feature>
<feature type="transmembrane region" description="Helical" evidence="6">
    <location>
        <begin position="220"/>
        <end position="241"/>
    </location>
</feature>
<feature type="transmembrane region" description="Helical" evidence="6">
    <location>
        <begin position="441"/>
        <end position="457"/>
    </location>
</feature>
<keyword evidence="5 6" id="KW-0472">Membrane</keyword>
<keyword evidence="8" id="KW-1185">Reference proteome</keyword>
<comment type="caution">
    <text evidence="7">The sequence shown here is derived from an EMBL/GenBank/DDBJ whole genome shotgun (WGS) entry which is preliminary data.</text>
</comment>
<feature type="transmembrane region" description="Helical" evidence="6">
    <location>
        <begin position="87"/>
        <end position="109"/>
    </location>
</feature>
<feature type="transmembrane region" description="Helical" evidence="6">
    <location>
        <begin position="45"/>
        <end position="66"/>
    </location>
</feature>
<reference evidence="7 8" key="1">
    <citation type="submission" date="2021-03" db="EMBL/GenBank/DDBJ databases">
        <title>Antimicrobial resistance genes in bacteria isolated from Japanese honey, and their potential for conferring macrolide and lincosamide resistance in the American foulbrood pathogen Paenibacillus larvae.</title>
        <authorList>
            <person name="Okamoto M."/>
            <person name="Kumagai M."/>
            <person name="Kanamori H."/>
            <person name="Takamatsu D."/>
        </authorList>
    </citation>
    <scope>NUCLEOTIDE SEQUENCE [LARGE SCALE GENOMIC DNA]</scope>
    <source>
        <strain evidence="7 8">J8TS2</strain>
    </source>
</reference>
<keyword evidence="2" id="KW-1003">Cell membrane</keyword>
<sequence>MNSRAINFAKNFSYTLLSNLVSLVISTLVVLIIPRLIGVEEYGYWQLYLFYSSYVGFLHFGWNDGVYLRFGGEHYNKLDKRLFHSQFYMLAMSQLLLFVILFILSTLIFKNENRTFVFQMTAICMLIVNIRYMLLFILQATNRIVEYSRITIFDRISYAILITCFIFINLVDYKLMIVFDLVGKLLSLIYAIYFCRDIVFHSFTTFYFSFSEAINNISVGIKLMFSNIASKLIIGVVRFGIERSWSISIFGKVSLTLTISGFMMLFINAIGIILFPLLRRSSEEKLPMLYLTMRDFLMLFLLVLLTVYYPFKEILSIWLPQYKDGLFYMAMLFPMILYEGKMALLINTYLKTLRKEKNMMRFNLIALFLSIVFTVFTSAIVKNLDLAVLSIVVVIGFRSIISEVYLSRLLKIKVIKDIVLELIMTILFIAIAWFIDSWNVVTIYAVGYLAYLIVKRKDLAISAKNLKGLISKE</sequence>
<comment type="subcellular location">
    <subcellularLocation>
        <location evidence="1">Cell membrane</location>
        <topology evidence="1">Multi-pass membrane protein</topology>
    </subcellularLocation>
</comment>
<dbReference type="InterPro" id="IPR050833">
    <property type="entry name" value="Poly_Biosynth_Transport"/>
</dbReference>
<dbReference type="EMBL" id="BORB01000044">
    <property type="protein sequence ID" value="GIN59427.1"/>
    <property type="molecule type" value="Genomic_DNA"/>
</dbReference>
<feature type="transmembrane region" description="Helical" evidence="6">
    <location>
        <begin position="362"/>
        <end position="381"/>
    </location>
</feature>
<keyword evidence="3 6" id="KW-0812">Transmembrane</keyword>
<keyword evidence="4 6" id="KW-1133">Transmembrane helix</keyword>